<dbReference type="PROSITE" id="PS00211">
    <property type="entry name" value="ABC_TRANSPORTER_1"/>
    <property type="match status" value="1"/>
</dbReference>
<dbReference type="PANTHER" id="PTHR24220">
    <property type="entry name" value="IMPORT ATP-BINDING PROTEIN"/>
    <property type="match status" value="1"/>
</dbReference>
<dbReference type="InterPro" id="IPR017911">
    <property type="entry name" value="MacB-like_ATP-bd"/>
</dbReference>
<dbReference type="FunFam" id="3.40.50.300:FF:000032">
    <property type="entry name" value="Export ABC transporter ATP-binding protein"/>
    <property type="match status" value="1"/>
</dbReference>
<evidence type="ECO:0000313" key="5">
    <source>
        <dbReference type="EMBL" id="SEK65664.1"/>
    </source>
</evidence>
<dbReference type="AlphaFoldDB" id="A0A1H7ITS2"/>
<dbReference type="PANTHER" id="PTHR24220:SF86">
    <property type="entry name" value="ABC TRANSPORTER ABCH.1"/>
    <property type="match status" value="1"/>
</dbReference>
<feature type="domain" description="ABC transporter" evidence="4">
    <location>
        <begin position="4"/>
        <end position="221"/>
    </location>
</feature>
<dbReference type="CDD" id="cd03255">
    <property type="entry name" value="ABC_MJ0796_LolCDE_FtsE"/>
    <property type="match status" value="1"/>
</dbReference>
<evidence type="ECO:0000256" key="2">
    <source>
        <dbReference type="ARBA" id="ARBA00022741"/>
    </source>
</evidence>
<keyword evidence="6" id="KW-1185">Reference proteome</keyword>
<dbReference type="GO" id="GO:0005886">
    <property type="term" value="C:plasma membrane"/>
    <property type="evidence" value="ECO:0007669"/>
    <property type="project" value="TreeGrafter"/>
</dbReference>
<accession>A0A1H7ITS2</accession>
<evidence type="ECO:0000256" key="3">
    <source>
        <dbReference type="ARBA" id="ARBA00022840"/>
    </source>
</evidence>
<keyword evidence="3 5" id="KW-0067">ATP-binding</keyword>
<evidence type="ECO:0000256" key="1">
    <source>
        <dbReference type="ARBA" id="ARBA00022448"/>
    </source>
</evidence>
<dbReference type="InterPro" id="IPR017871">
    <property type="entry name" value="ABC_transporter-like_CS"/>
</dbReference>
<dbReference type="RefSeq" id="WP_201784435.1">
    <property type="nucleotide sequence ID" value="NZ_BBZG01000001.1"/>
</dbReference>
<proteinExistence type="predicted"/>
<evidence type="ECO:0000313" key="6">
    <source>
        <dbReference type="Proteomes" id="UP000198953"/>
    </source>
</evidence>
<keyword evidence="2" id="KW-0547">Nucleotide-binding</keyword>
<dbReference type="Pfam" id="PF00005">
    <property type="entry name" value="ABC_tran"/>
    <property type="match status" value="1"/>
</dbReference>
<dbReference type="SMART" id="SM00382">
    <property type="entry name" value="AAA"/>
    <property type="match status" value="1"/>
</dbReference>
<dbReference type="STRING" id="46177.SAMN05660976_00926"/>
<dbReference type="InterPro" id="IPR003593">
    <property type="entry name" value="AAA+_ATPase"/>
</dbReference>
<organism evidence="5 6">
    <name type="scientific">Nonomuraea pusilla</name>
    <dbReference type="NCBI Taxonomy" id="46177"/>
    <lineage>
        <taxon>Bacteria</taxon>
        <taxon>Bacillati</taxon>
        <taxon>Actinomycetota</taxon>
        <taxon>Actinomycetes</taxon>
        <taxon>Streptosporangiales</taxon>
        <taxon>Streptosporangiaceae</taxon>
        <taxon>Nonomuraea</taxon>
    </lineage>
</organism>
<reference evidence="5 6" key="1">
    <citation type="submission" date="2016-10" db="EMBL/GenBank/DDBJ databases">
        <authorList>
            <person name="de Groot N.N."/>
        </authorList>
    </citation>
    <scope>NUCLEOTIDE SEQUENCE [LARGE SCALE GENOMIC DNA]</scope>
    <source>
        <strain evidence="5 6">DSM 43357</strain>
    </source>
</reference>
<dbReference type="Gene3D" id="3.40.50.300">
    <property type="entry name" value="P-loop containing nucleotide triphosphate hydrolases"/>
    <property type="match status" value="1"/>
</dbReference>
<dbReference type="EMBL" id="FOBF01000002">
    <property type="protein sequence ID" value="SEK65664.1"/>
    <property type="molecule type" value="Genomic_DNA"/>
</dbReference>
<dbReference type="GO" id="GO:0022857">
    <property type="term" value="F:transmembrane transporter activity"/>
    <property type="evidence" value="ECO:0007669"/>
    <property type="project" value="UniProtKB-ARBA"/>
</dbReference>
<evidence type="ECO:0000259" key="4">
    <source>
        <dbReference type="PROSITE" id="PS50893"/>
    </source>
</evidence>
<dbReference type="PROSITE" id="PS50893">
    <property type="entry name" value="ABC_TRANSPORTER_2"/>
    <property type="match status" value="1"/>
</dbReference>
<dbReference type="GO" id="GO:0005524">
    <property type="term" value="F:ATP binding"/>
    <property type="evidence" value="ECO:0007669"/>
    <property type="project" value="UniProtKB-KW"/>
</dbReference>
<protein>
    <submittedName>
        <fullName evidence="5">Putative ABC transport system ATP-binding protein</fullName>
    </submittedName>
</protein>
<gene>
    <name evidence="5" type="ORF">SAMN05660976_00926</name>
</gene>
<dbReference type="SUPFAM" id="SSF52540">
    <property type="entry name" value="P-loop containing nucleoside triphosphate hydrolases"/>
    <property type="match status" value="1"/>
</dbReference>
<dbReference type="InterPro" id="IPR015854">
    <property type="entry name" value="ABC_transpr_LolD-like"/>
</dbReference>
<keyword evidence="1" id="KW-0813">Transport</keyword>
<name>A0A1H7ITS2_9ACTN</name>
<dbReference type="Proteomes" id="UP000198953">
    <property type="component" value="Unassembled WGS sequence"/>
</dbReference>
<dbReference type="GO" id="GO:0016887">
    <property type="term" value="F:ATP hydrolysis activity"/>
    <property type="evidence" value="ECO:0007669"/>
    <property type="project" value="InterPro"/>
</dbReference>
<sequence>MPVIDVREVTKTYDTPQGPFTALRRVSLKTNAGEFLAVVGRSGSGKSTLINMITGIDRPTSGEVHVAGAAVHELDQQALAVWRGRNVGVVFQFFQLLPTLTVAENVMLPMDFCDTYPRAERRPRALALLERFGIAQQADKLPAALSGGQQQRAAIARALANDPPLLVADEPTGNLDSSTAIAVLELFAAIAAEGTTVVMVTHGSDAAPYITSTVELADATVSAHV</sequence>
<dbReference type="InterPro" id="IPR027417">
    <property type="entry name" value="P-loop_NTPase"/>
</dbReference>
<dbReference type="GO" id="GO:0098796">
    <property type="term" value="C:membrane protein complex"/>
    <property type="evidence" value="ECO:0007669"/>
    <property type="project" value="UniProtKB-ARBA"/>
</dbReference>
<dbReference type="InterPro" id="IPR003439">
    <property type="entry name" value="ABC_transporter-like_ATP-bd"/>
</dbReference>